<dbReference type="AlphaFoldDB" id="A0A183CFC9"/>
<keyword evidence="1" id="KW-0812">Transmembrane</keyword>
<evidence type="ECO:0000313" key="2">
    <source>
        <dbReference type="Proteomes" id="UP000050741"/>
    </source>
</evidence>
<dbReference type="Proteomes" id="UP000050741">
    <property type="component" value="Unassembled WGS sequence"/>
</dbReference>
<reference evidence="2" key="1">
    <citation type="submission" date="2013-12" db="EMBL/GenBank/DDBJ databases">
        <authorList>
            <person name="Aslett M."/>
        </authorList>
    </citation>
    <scope>NUCLEOTIDE SEQUENCE [LARGE SCALE GENOMIC DNA]</scope>
    <source>
        <strain evidence="2">Lindley</strain>
    </source>
</reference>
<sequence length="142" mass="15493">MQTLGLRPCVGTVRTRFFLVRLDANQSAGFSCINSSMFSERQCIEHSIMNKLANEGWSTFSVATNLIYALACVVTGVSTFGIPLSADVFRLRNGLRKLRSNVSCLEEGVKAEFTIVKADVQSIKADVTTVNADVLAVNDKLI</sequence>
<keyword evidence="1" id="KW-0472">Membrane</keyword>
<protein>
    <submittedName>
        <fullName evidence="3">Col_cuticle_N domain-containing protein</fullName>
    </submittedName>
</protein>
<name>A0A183CFC9_GLOPA</name>
<proteinExistence type="predicted"/>
<feature type="transmembrane region" description="Helical" evidence="1">
    <location>
        <begin position="66"/>
        <end position="89"/>
    </location>
</feature>
<evidence type="ECO:0000313" key="3">
    <source>
        <dbReference type="WBParaSite" id="GPLIN_001158400"/>
    </source>
</evidence>
<dbReference type="WBParaSite" id="GPLIN_001158400">
    <property type="protein sequence ID" value="GPLIN_001158400"/>
    <property type="gene ID" value="GPLIN_001158400"/>
</dbReference>
<accession>A0A183CFC9</accession>
<keyword evidence="2" id="KW-1185">Reference proteome</keyword>
<keyword evidence="1" id="KW-1133">Transmembrane helix</keyword>
<reference evidence="2" key="2">
    <citation type="submission" date="2014-05" db="EMBL/GenBank/DDBJ databases">
        <title>The genome and life-stage specific transcriptomes of Globodera pallida elucidate key aspects of plant parasitism by a cyst nematode.</title>
        <authorList>
            <person name="Cotton J.A."/>
            <person name="Lilley C.J."/>
            <person name="Jones L.M."/>
            <person name="Kikuchi T."/>
            <person name="Reid A.J."/>
            <person name="Thorpe P."/>
            <person name="Tsai I.J."/>
            <person name="Beasley H."/>
            <person name="Blok V."/>
            <person name="Cock P.J.A."/>
            <person name="Van den Akker S.E."/>
            <person name="Holroyd N."/>
            <person name="Hunt M."/>
            <person name="Mantelin S."/>
            <person name="Naghra H."/>
            <person name="Pain A."/>
            <person name="Palomares-Rius J.E."/>
            <person name="Zarowiecki M."/>
            <person name="Berriman M."/>
            <person name="Jones J.T."/>
            <person name="Urwin P.E."/>
        </authorList>
    </citation>
    <scope>NUCLEOTIDE SEQUENCE [LARGE SCALE GENOMIC DNA]</scope>
    <source>
        <strain evidence="2">Lindley</strain>
    </source>
</reference>
<organism evidence="2 3">
    <name type="scientific">Globodera pallida</name>
    <name type="common">Potato cyst nematode worm</name>
    <name type="synonym">Heterodera pallida</name>
    <dbReference type="NCBI Taxonomy" id="36090"/>
    <lineage>
        <taxon>Eukaryota</taxon>
        <taxon>Metazoa</taxon>
        <taxon>Ecdysozoa</taxon>
        <taxon>Nematoda</taxon>
        <taxon>Chromadorea</taxon>
        <taxon>Rhabditida</taxon>
        <taxon>Tylenchina</taxon>
        <taxon>Tylenchomorpha</taxon>
        <taxon>Tylenchoidea</taxon>
        <taxon>Heteroderidae</taxon>
        <taxon>Heteroderinae</taxon>
        <taxon>Globodera</taxon>
    </lineage>
</organism>
<reference evidence="3" key="3">
    <citation type="submission" date="2016-06" db="UniProtKB">
        <authorList>
            <consortium name="WormBaseParasite"/>
        </authorList>
    </citation>
    <scope>IDENTIFICATION</scope>
</reference>
<evidence type="ECO:0000256" key="1">
    <source>
        <dbReference type="SAM" id="Phobius"/>
    </source>
</evidence>